<evidence type="ECO:0000256" key="1">
    <source>
        <dbReference type="SAM" id="MobiDB-lite"/>
    </source>
</evidence>
<gene>
    <name evidence="2" type="ORF">XENOCAPTIV_023545</name>
</gene>
<name>A0ABV0RWK2_9TELE</name>
<organism evidence="2 3">
    <name type="scientific">Xenoophorus captivus</name>
    <dbReference type="NCBI Taxonomy" id="1517983"/>
    <lineage>
        <taxon>Eukaryota</taxon>
        <taxon>Metazoa</taxon>
        <taxon>Chordata</taxon>
        <taxon>Craniata</taxon>
        <taxon>Vertebrata</taxon>
        <taxon>Euteleostomi</taxon>
        <taxon>Actinopterygii</taxon>
        <taxon>Neopterygii</taxon>
        <taxon>Teleostei</taxon>
        <taxon>Neoteleostei</taxon>
        <taxon>Acanthomorphata</taxon>
        <taxon>Ovalentaria</taxon>
        <taxon>Atherinomorphae</taxon>
        <taxon>Cyprinodontiformes</taxon>
        <taxon>Goodeidae</taxon>
        <taxon>Xenoophorus</taxon>
    </lineage>
</organism>
<evidence type="ECO:0000313" key="2">
    <source>
        <dbReference type="EMBL" id="MEQ2212031.1"/>
    </source>
</evidence>
<proteinExistence type="predicted"/>
<feature type="non-terminal residue" evidence="2">
    <location>
        <position position="1"/>
    </location>
</feature>
<evidence type="ECO:0000313" key="3">
    <source>
        <dbReference type="Proteomes" id="UP001434883"/>
    </source>
</evidence>
<comment type="caution">
    <text evidence="2">The sequence shown here is derived from an EMBL/GenBank/DDBJ whole genome shotgun (WGS) entry which is preliminary data.</text>
</comment>
<sequence>WTAGTSEPGGHNSTVTLPCSFYIFVKLIDDICICNSGFHCGARRRSYDGGGMDNPDNQLILFVISRKAEQRTLKKKKKKNTKKDTGDDMEELRIVENGNKKDRI</sequence>
<keyword evidence="3" id="KW-1185">Reference proteome</keyword>
<reference evidence="2 3" key="1">
    <citation type="submission" date="2021-06" db="EMBL/GenBank/DDBJ databases">
        <authorList>
            <person name="Palmer J.M."/>
        </authorList>
    </citation>
    <scope>NUCLEOTIDE SEQUENCE [LARGE SCALE GENOMIC DNA]</scope>
    <source>
        <strain evidence="2 3">XC_2019</strain>
        <tissue evidence="2">Muscle</tissue>
    </source>
</reference>
<accession>A0ABV0RWK2</accession>
<feature type="compositionally biased region" description="Basic and acidic residues" evidence="1">
    <location>
        <begin position="82"/>
        <end position="104"/>
    </location>
</feature>
<dbReference type="Proteomes" id="UP001434883">
    <property type="component" value="Unassembled WGS sequence"/>
</dbReference>
<feature type="region of interest" description="Disordered" evidence="1">
    <location>
        <begin position="69"/>
        <end position="104"/>
    </location>
</feature>
<protein>
    <submittedName>
        <fullName evidence="2">Uncharacterized protein</fullName>
    </submittedName>
</protein>
<dbReference type="EMBL" id="JAHRIN010059353">
    <property type="protein sequence ID" value="MEQ2212031.1"/>
    <property type="molecule type" value="Genomic_DNA"/>
</dbReference>